<evidence type="ECO:0000313" key="2">
    <source>
        <dbReference type="EMBL" id="MBR8643542.1"/>
    </source>
</evidence>
<evidence type="ECO:0000313" key="3">
    <source>
        <dbReference type="Proteomes" id="UP000682308"/>
    </source>
</evidence>
<sequence length="411" mass="45000">MRLPRFLLHAMLARAARDRMSIHRLHSILARAAAEHGTRHQARTILDWAAGQENRQHPDRALIGYRIAAAHGRTHVDIRLTATEATYRLLRDMAAHGTTPRMPATIDTDLSRARLDLAEARLEQARCLRARGDLAEARRDFQALIDERVAMIAGNAAHELAEMIDDARGNPRETRFPPEPYRPAPPLLGQDPRVVRSPSDETPGLARNPSHALPGLGYATESDALSDAIALCRSALRLGTDISRRGASALLVQLLEDQGDTAGAAVARAHLDLPELLNEAAANASRAFGGGRPEPDSDHSRPTFAQVFAHRLVASLRPTEVVHHVRRSTLRRPQDPESRLRGGCLALTNERLLFIDAEADPPDCPALAIDRRSVLAVSPPRQDEHGRTWLNIRSAEEAEVSVAVDEAPTPG</sequence>
<gene>
    <name evidence="2" type="ORF">KEF29_39735</name>
</gene>
<feature type="compositionally biased region" description="Basic and acidic residues" evidence="1">
    <location>
        <begin position="166"/>
        <end position="176"/>
    </location>
</feature>
<accession>A0A941FNZ3</accession>
<name>A0A941FNZ3_9ACTN</name>
<comment type="caution">
    <text evidence="2">The sequence shown here is derived from an EMBL/GenBank/DDBJ whole genome shotgun (WGS) entry which is preliminary data.</text>
</comment>
<reference evidence="2 3" key="1">
    <citation type="submission" date="2021-04" db="EMBL/GenBank/DDBJ databases">
        <title>Characterization of the biosynthetic gene cluster of new lipopeptides with antitumor activity in the genome of the marine Streptomyces PHM034.</title>
        <authorList>
            <person name="Ceniceros A."/>
            <person name="Canedo L."/>
            <person name="Mendez C."/>
            <person name="Olano C."/>
            <person name="Schleissner C."/>
            <person name="Cuevas C."/>
            <person name="De La Calle F."/>
            <person name="Salas J.A."/>
        </authorList>
    </citation>
    <scope>NUCLEOTIDE SEQUENCE [LARGE SCALE GENOMIC DNA]</scope>
    <source>
        <strain evidence="2 3">PHM034</strain>
    </source>
</reference>
<dbReference type="Proteomes" id="UP000682308">
    <property type="component" value="Unassembled WGS sequence"/>
</dbReference>
<evidence type="ECO:0000256" key="1">
    <source>
        <dbReference type="SAM" id="MobiDB-lite"/>
    </source>
</evidence>
<feature type="region of interest" description="Disordered" evidence="1">
    <location>
        <begin position="166"/>
        <end position="213"/>
    </location>
</feature>
<dbReference type="AlphaFoldDB" id="A0A941FNZ3"/>
<protein>
    <submittedName>
        <fullName evidence="2">Uncharacterized protein</fullName>
    </submittedName>
</protein>
<keyword evidence="3" id="KW-1185">Reference proteome</keyword>
<dbReference type="EMBL" id="JAGTPG010000002">
    <property type="protein sequence ID" value="MBR8643542.1"/>
    <property type="molecule type" value="Genomic_DNA"/>
</dbReference>
<feature type="compositionally biased region" description="Pro residues" evidence="1">
    <location>
        <begin position="177"/>
        <end position="186"/>
    </location>
</feature>
<organism evidence="2 3">
    <name type="scientific">Streptomyces tuirus</name>
    <dbReference type="NCBI Taxonomy" id="68278"/>
    <lineage>
        <taxon>Bacteria</taxon>
        <taxon>Bacillati</taxon>
        <taxon>Actinomycetota</taxon>
        <taxon>Actinomycetes</taxon>
        <taxon>Kitasatosporales</taxon>
        <taxon>Streptomycetaceae</taxon>
        <taxon>Streptomyces</taxon>
    </lineage>
</organism>
<proteinExistence type="predicted"/>